<proteinExistence type="predicted"/>
<dbReference type="OrthoDB" id="4326037at2759"/>
<evidence type="ECO:0000313" key="2">
    <source>
        <dbReference type="Proteomes" id="UP000701341"/>
    </source>
</evidence>
<evidence type="ECO:0000313" key="1">
    <source>
        <dbReference type="EMBL" id="KAF7520813.1"/>
    </source>
</evidence>
<keyword evidence="2" id="KW-1185">Reference proteome</keyword>
<sequence>MFADKFGNSSLAFMQPCKVTGDPEKPISDHMILAPSDADFKLFLDILEESQGGLLRRFSTAAEKIVRHLIYENMEHPEAFHLETVDSKEIMEHPKGSPGLLRMLD</sequence>
<name>A0A9P5GGS5_PENCR</name>
<protein>
    <submittedName>
        <fullName evidence="1">Uncharacterized protein</fullName>
    </submittedName>
</protein>
<dbReference type="AlphaFoldDB" id="A0A9P5GGS5"/>
<dbReference type="EMBL" id="JAAOZQ010000069">
    <property type="protein sequence ID" value="KAF7520813.1"/>
    <property type="molecule type" value="Genomic_DNA"/>
</dbReference>
<accession>A0A9P5GGS5</accession>
<dbReference type="Proteomes" id="UP000701341">
    <property type="component" value="Unassembled WGS sequence"/>
</dbReference>
<organism evidence="1 2">
    <name type="scientific">Penicillium crustosum</name>
    <name type="common">Blue mold fungus</name>
    <dbReference type="NCBI Taxonomy" id="36656"/>
    <lineage>
        <taxon>Eukaryota</taxon>
        <taxon>Fungi</taxon>
        <taxon>Dikarya</taxon>
        <taxon>Ascomycota</taxon>
        <taxon>Pezizomycotina</taxon>
        <taxon>Eurotiomycetes</taxon>
        <taxon>Eurotiomycetidae</taxon>
        <taxon>Eurotiales</taxon>
        <taxon>Aspergillaceae</taxon>
        <taxon>Penicillium</taxon>
    </lineage>
</organism>
<reference evidence="1" key="1">
    <citation type="submission" date="2020-02" db="EMBL/GenBank/DDBJ databases">
        <authorList>
            <person name="Lichtner F.J."/>
        </authorList>
    </citation>
    <scope>NUCLEOTIDE SEQUENCE</scope>
    <source>
        <strain evidence="1">G10</strain>
    </source>
</reference>
<comment type="caution">
    <text evidence="1">The sequence shown here is derived from an EMBL/GenBank/DDBJ whole genome shotgun (WGS) entry which is preliminary data.</text>
</comment>
<gene>
    <name evidence="1" type="ORF">PCG10_008739</name>
</gene>